<dbReference type="InParanoid" id="C3YA50"/>
<dbReference type="PANTHER" id="PTHR24118">
    <property type="entry name" value="POTE ANKYRIN DOMAIN"/>
    <property type="match status" value="1"/>
</dbReference>
<proteinExistence type="predicted"/>
<dbReference type="SMART" id="SM00248">
    <property type="entry name" value="ANK"/>
    <property type="match status" value="4"/>
</dbReference>
<dbReference type="InterPro" id="IPR036770">
    <property type="entry name" value="Ankyrin_rpt-contain_sf"/>
</dbReference>
<evidence type="ECO:0000313" key="2">
    <source>
        <dbReference type="EMBL" id="EEN62598.1"/>
    </source>
</evidence>
<dbReference type="eggNOG" id="KOG0504">
    <property type="taxonomic scope" value="Eukaryota"/>
</dbReference>
<reference evidence="2" key="1">
    <citation type="journal article" date="2008" name="Nature">
        <title>The amphioxus genome and the evolution of the chordate karyotype.</title>
        <authorList>
            <consortium name="US DOE Joint Genome Institute (JGI-PGF)"/>
            <person name="Putnam N.H."/>
            <person name="Butts T."/>
            <person name="Ferrier D.E.K."/>
            <person name="Furlong R.F."/>
            <person name="Hellsten U."/>
            <person name="Kawashima T."/>
            <person name="Robinson-Rechavi M."/>
            <person name="Shoguchi E."/>
            <person name="Terry A."/>
            <person name="Yu J.-K."/>
            <person name="Benito-Gutierrez E.L."/>
            <person name="Dubchak I."/>
            <person name="Garcia-Fernandez J."/>
            <person name="Gibson-Brown J.J."/>
            <person name="Grigoriev I.V."/>
            <person name="Horton A.C."/>
            <person name="de Jong P.J."/>
            <person name="Jurka J."/>
            <person name="Kapitonov V.V."/>
            <person name="Kohara Y."/>
            <person name="Kuroki Y."/>
            <person name="Lindquist E."/>
            <person name="Lucas S."/>
            <person name="Osoegawa K."/>
            <person name="Pennacchio L.A."/>
            <person name="Salamov A.A."/>
            <person name="Satou Y."/>
            <person name="Sauka-Spengler T."/>
            <person name="Schmutz J."/>
            <person name="Shin-I T."/>
            <person name="Toyoda A."/>
            <person name="Bronner-Fraser M."/>
            <person name="Fujiyama A."/>
            <person name="Holland L.Z."/>
            <person name="Holland P.W.H."/>
            <person name="Satoh N."/>
            <person name="Rokhsar D.S."/>
        </authorList>
    </citation>
    <scope>NUCLEOTIDE SEQUENCE [LARGE SCALE GENOMIC DNA]</scope>
    <source>
        <strain evidence="2">S238N-H82</strain>
        <tissue evidence="2">Testes</tissue>
    </source>
</reference>
<feature type="repeat" description="ANK" evidence="1">
    <location>
        <begin position="115"/>
        <end position="144"/>
    </location>
</feature>
<dbReference type="PROSITE" id="PS50088">
    <property type="entry name" value="ANK_REPEAT"/>
    <property type="match status" value="2"/>
</dbReference>
<dbReference type="Gene3D" id="1.10.750.20">
    <property type="entry name" value="SOCS box"/>
    <property type="match status" value="1"/>
</dbReference>
<dbReference type="SUPFAM" id="SSF48403">
    <property type="entry name" value="Ankyrin repeat"/>
    <property type="match status" value="1"/>
</dbReference>
<dbReference type="AlphaFoldDB" id="C3YA50"/>
<dbReference type="PANTHER" id="PTHR24118:SF99">
    <property type="entry name" value="POTE ANKYRIN DOMAIN FAMILY MEMBER 3C-RELATED"/>
    <property type="match status" value="1"/>
</dbReference>
<gene>
    <name evidence="2" type="ORF">BRAFLDRAFT_120111</name>
</gene>
<accession>C3YA50</accession>
<organism>
    <name type="scientific">Branchiostoma floridae</name>
    <name type="common">Florida lancelet</name>
    <name type="synonym">Amphioxus</name>
    <dbReference type="NCBI Taxonomy" id="7739"/>
    <lineage>
        <taxon>Eukaryota</taxon>
        <taxon>Metazoa</taxon>
        <taxon>Chordata</taxon>
        <taxon>Cephalochordata</taxon>
        <taxon>Leptocardii</taxon>
        <taxon>Amphioxiformes</taxon>
        <taxon>Branchiostomatidae</taxon>
        <taxon>Branchiostoma</taxon>
    </lineage>
</organism>
<dbReference type="STRING" id="7739.C3YA50"/>
<name>C3YA50_BRAFL</name>
<evidence type="ECO:0000256" key="1">
    <source>
        <dbReference type="PROSITE-ProRule" id="PRU00023"/>
    </source>
</evidence>
<dbReference type="PROSITE" id="PS50297">
    <property type="entry name" value="ANK_REP_REGION"/>
    <property type="match status" value="2"/>
</dbReference>
<sequence length="442" mass="49545">MPFLCKEAKLDASTRKLSQQLKDVIDDCLYCKTQADSEAPPSGASAQRKVIVTEKDMADYFRSLSISLKRKNENFVTAASVALVYAAITNCLPCAEILLQQGAKATFNDPDVYGTALYQAVVADHPEMVKLLIQHGSNVNANCTVFGTKPLHEATTKYDNSCIQVLVDAGADVNGRRSDGFSVLTHAILQTEDENDRRAFRNFSNINTLLKNGANLSLKLANHSLHESLLQCLQQEYEGDRIDMTSLLMTLKMLFDNGYKPKMSEFVQCISTLSDGEGDVLEGVRFFMGQFTIKDLDVVTFDVFMSWVLDNICDAYTDRDMANLCLCNLREIRKCFTLLTSAVVIYPCSLQARLLREKAHLFKYKAQILLEIPDSPPYHSDLLVRFVDTMDWIEEQVNILPSLKSLSRAVLRKALGTHGLSHKVEQVELPKELVTFTLLEDI</sequence>
<keyword evidence="1" id="KW-0040">ANK repeat</keyword>
<dbReference type="InterPro" id="IPR002110">
    <property type="entry name" value="Ankyrin_rpt"/>
</dbReference>
<protein>
    <submittedName>
        <fullName evidence="2">Uncharacterized protein</fullName>
    </submittedName>
</protein>
<dbReference type="Gene3D" id="1.25.40.20">
    <property type="entry name" value="Ankyrin repeat-containing domain"/>
    <property type="match status" value="1"/>
</dbReference>
<dbReference type="Pfam" id="PF12796">
    <property type="entry name" value="Ank_2"/>
    <property type="match status" value="1"/>
</dbReference>
<dbReference type="EMBL" id="GG666494">
    <property type="protein sequence ID" value="EEN62598.1"/>
    <property type="molecule type" value="Genomic_DNA"/>
</dbReference>
<feature type="repeat" description="ANK" evidence="1">
    <location>
        <begin position="146"/>
        <end position="178"/>
    </location>
</feature>